<dbReference type="SUPFAM" id="SSF55874">
    <property type="entry name" value="ATPase domain of HSP90 chaperone/DNA topoisomerase II/histidine kinase"/>
    <property type="match status" value="1"/>
</dbReference>
<accession>A0ABP8EDB8</accession>
<comment type="cofactor">
    <cofactor evidence="2">
        <name>Mg(2+)</name>
        <dbReference type="ChEBI" id="CHEBI:18420"/>
    </cofactor>
</comment>
<dbReference type="InterPro" id="IPR013759">
    <property type="entry name" value="Topo_IIA_B_C"/>
</dbReference>
<dbReference type="SMART" id="SM00433">
    <property type="entry name" value="TOP2c"/>
    <property type="match status" value="1"/>
</dbReference>
<dbReference type="PANTHER" id="PTHR45866">
    <property type="entry name" value="DNA GYRASE/TOPOISOMERASE SUBUNIT B"/>
    <property type="match status" value="1"/>
</dbReference>
<dbReference type="PRINTS" id="PR01159">
    <property type="entry name" value="DNAGYRASEB"/>
</dbReference>
<dbReference type="InterPro" id="IPR003594">
    <property type="entry name" value="HATPase_dom"/>
</dbReference>
<sequence>MAVQSNYTEDNIRSLDWKEHIRMRPGMYIGKLGDGSSPDDGIYILLKEVLDNSIDEYVMGAGKTIEISIQGTKVTVRDYGRGIPLGKVVDVVSKMNTGGKYDSKAFKKSVGLNGVGTKAVNALSSYFRVESTRDSKSASAEFEQGNLTNQDLLEDTSRRKGTKVSFIPDNIIFKNYKFRSEYIVKMLKNYVYLNPGLTIVFNGEKYFSENGLKDLLSENIGEGDRLYPIIHLRGDDIEIALTHSKTQYSEEYHSFVNGQNTTQGGTHLNAFREALVKTIREFYGKNYDASDVRKSVVSAIAIKVMEPVFESQTKTKLGSTDMGGDLPTVRTYINDFVKRNFDNFLHKNPDTAEKIQRKILQAERERKELSGIRKLAKDRAKKASLHNKKLRDCRVHFGDTKNERNLETTLFITEGDSASGSITKSRDVNTQAVFSLKGKPLNCYGLSKKIVYENEEFNLLQAALNIEESLEDLRYNNVVIATDADVDGMHIRLLLITFFLQFFPEVIKEGHLYILQTPLFRVRNKKETIYCYSEQERINAIEKLKPKPEITRFKGLGEISPDEFKHFIGDDIRLDPIMLDDNMSIEELLAFYMGKNTPSRQEFIIDNLKVELDLIEEN</sequence>
<evidence type="ECO:0000256" key="6">
    <source>
        <dbReference type="ARBA" id="ARBA00023235"/>
    </source>
</evidence>
<proteinExistence type="predicted"/>
<dbReference type="InterPro" id="IPR001241">
    <property type="entry name" value="Topo_IIA"/>
</dbReference>
<dbReference type="EMBL" id="BAABAV010000002">
    <property type="protein sequence ID" value="GAA4270044.1"/>
    <property type="molecule type" value="Genomic_DNA"/>
</dbReference>
<reference evidence="9" key="1">
    <citation type="journal article" date="2019" name="Int. J. Syst. Evol. Microbiol.">
        <title>The Global Catalogue of Microorganisms (GCM) 10K type strain sequencing project: providing services to taxonomists for standard genome sequencing and annotation.</title>
        <authorList>
            <consortium name="The Broad Institute Genomics Platform"/>
            <consortium name="The Broad Institute Genome Sequencing Center for Infectious Disease"/>
            <person name="Wu L."/>
            <person name="Ma J."/>
        </authorList>
    </citation>
    <scope>NUCLEOTIDE SEQUENCE [LARGE SCALE GENOMIC DNA]</scope>
    <source>
        <strain evidence="9">JCM 17452</strain>
    </source>
</reference>
<keyword evidence="5" id="KW-0238">DNA-binding</keyword>
<organism evidence="8 9">
    <name type="scientific">Hyunsoonleella aestuarii</name>
    <dbReference type="NCBI Taxonomy" id="912802"/>
    <lineage>
        <taxon>Bacteria</taxon>
        <taxon>Pseudomonadati</taxon>
        <taxon>Bacteroidota</taxon>
        <taxon>Flavobacteriia</taxon>
        <taxon>Flavobacteriales</taxon>
        <taxon>Flavobacteriaceae</taxon>
    </lineage>
</organism>
<evidence type="ECO:0000256" key="3">
    <source>
        <dbReference type="ARBA" id="ARBA00012895"/>
    </source>
</evidence>
<name>A0ABP8EDB8_9FLAO</name>
<dbReference type="RefSeq" id="WP_139002425.1">
    <property type="nucleotide sequence ID" value="NZ_BAABAV010000002.1"/>
</dbReference>
<evidence type="ECO:0000256" key="5">
    <source>
        <dbReference type="ARBA" id="ARBA00023125"/>
    </source>
</evidence>
<dbReference type="InterPro" id="IPR018522">
    <property type="entry name" value="TopoIIA_CS"/>
</dbReference>
<dbReference type="EC" id="5.6.2.2" evidence="3"/>
<dbReference type="PROSITE" id="PS00177">
    <property type="entry name" value="TOPOISOMERASE_II"/>
    <property type="match status" value="1"/>
</dbReference>
<evidence type="ECO:0000259" key="7">
    <source>
        <dbReference type="PROSITE" id="PS50880"/>
    </source>
</evidence>
<dbReference type="InterPro" id="IPR006171">
    <property type="entry name" value="TOPRIM_dom"/>
</dbReference>
<keyword evidence="4" id="KW-0799">Topoisomerase</keyword>
<dbReference type="Pfam" id="PF02518">
    <property type="entry name" value="HATPase_c"/>
    <property type="match status" value="1"/>
</dbReference>
<dbReference type="PROSITE" id="PS50880">
    <property type="entry name" value="TOPRIM"/>
    <property type="match status" value="1"/>
</dbReference>
<dbReference type="Pfam" id="PF01751">
    <property type="entry name" value="Toprim"/>
    <property type="match status" value="1"/>
</dbReference>
<dbReference type="InterPro" id="IPR013760">
    <property type="entry name" value="Topo_IIA-like_dom_sf"/>
</dbReference>
<evidence type="ECO:0000256" key="2">
    <source>
        <dbReference type="ARBA" id="ARBA00001946"/>
    </source>
</evidence>
<dbReference type="SMART" id="SM00387">
    <property type="entry name" value="HATPase_c"/>
    <property type="match status" value="1"/>
</dbReference>
<comment type="catalytic activity">
    <reaction evidence="1">
        <text>ATP-dependent breakage, passage and rejoining of double-stranded DNA.</text>
        <dbReference type="EC" id="5.6.2.2"/>
    </reaction>
</comment>
<evidence type="ECO:0000256" key="4">
    <source>
        <dbReference type="ARBA" id="ARBA00023029"/>
    </source>
</evidence>
<evidence type="ECO:0000313" key="9">
    <source>
        <dbReference type="Proteomes" id="UP001500027"/>
    </source>
</evidence>
<protein>
    <recommendedName>
        <fullName evidence="3">DNA topoisomerase (ATP-hydrolyzing)</fullName>
        <ecNumber evidence="3">5.6.2.2</ecNumber>
    </recommendedName>
</protein>
<dbReference type="InterPro" id="IPR013506">
    <property type="entry name" value="Topo_IIA_bsu_dom2"/>
</dbReference>
<dbReference type="PANTHER" id="PTHR45866:SF2">
    <property type="entry name" value="DNA TOPOISOMERASE (ATP-HYDROLYZING)"/>
    <property type="match status" value="1"/>
</dbReference>
<dbReference type="InterPro" id="IPR036890">
    <property type="entry name" value="HATPase_C_sf"/>
</dbReference>
<feature type="domain" description="Toprim" evidence="7">
    <location>
        <begin position="408"/>
        <end position="514"/>
    </location>
</feature>
<dbReference type="SUPFAM" id="SSF56719">
    <property type="entry name" value="Type II DNA topoisomerase"/>
    <property type="match status" value="1"/>
</dbReference>
<dbReference type="InterPro" id="IPR000565">
    <property type="entry name" value="Topo_IIA_B"/>
</dbReference>
<dbReference type="InterPro" id="IPR020568">
    <property type="entry name" value="Ribosomal_Su5_D2-typ_SF"/>
</dbReference>
<dbReference type="SUPFAM" id="SSF54211">
    <property type="entry name" value="Ribosomal protein S5 domain 2-like"/>
    <property type="match status" value="1"/>
</dbReference>
<gene>
    <name evidence="8" type="ORF">GCM10022257_21450</name>
</gene>
<evidence type="ECO:0000313" key="8">
    <source>
        <dbReference type="EMBL" id="GAA4270044.1"/>
    </source>
</evidence>
<dbReference type="PRINTS" id="PR00418">
    <property type="entry name" value="TPI2FAMILY"/>
</dbReference>
<dbReference type="Proteomes" id="UP001500027">
    <property type="component" value="Unassembled WGS sequence"/>
</dbReference>
<evidence type="ECO:0000256" key="1">
    <source>
        <dbReference type="ARBA" id="ARBA00000185"/>
    </source>
</evidence>
<dbReference type="InterPro" id="IPR014721">
    <property type="entry name" value="Ribsml_uS5_D2-typ_fold_subgr"/>
</dbReference>
<keyword evidence="9" id="KW-1185">Reference proteome</keyword>
<comment type="caution">
    <text evidence="8">The sequence shown here is derived from an EMBL/GenBank/DDBJ whole genome shotgun (WGS) entry which is preliminary data.</text>
</comment>
<dbReference type="CDD" id="cd01030">
    <property type="entry name" value="TOPRIM_TopoIIA_like"/>
    <property type="match status" value="1"/>
</dbReference>
<dbReference type="CDD" id="cd00822">
    <property type="entry name" value="TopoII_Trans_DNA_gyrase"/>
    <property type="match status" value="1"/>
</dbReference>
<keyword evidence="6" id="KW-0413">Isomerase</keyword>
<dbReference type="Gene3D" id="3.30.565.10">
    <property type="entry name" value="Histidine kinase-like ATPase, C-terminal domain"/>
    <property type="match status" value="1"/>
</dbReference>
<dbReference type="Pfam" id="PF00204">
    <property type="entry name" value="DNA_gyraseB"/>
    <property type="match status" value="1"/>
</dbReference>
<dbReference type="Gene3D" id="3.30.230.10">
    <property type="match status" value="1"/>
</dbReference>
<dbReference type="Gene3D" id="3.40.50.670">
    <property type="match status" value="1"/>
</dbReference>